<comment type="pathway">
    <text evidence="9">Protein modification; lipoprotein biosynthesis (signal peptide cleavage).</text>
</comment>
<feature type="active site" evidence="9">
    <location>
        <position position="125"/>
    </location>
</feature>
<evidence type="ECO:0000313" key="13">
    <source>
        <dbReference type="Proteomes" id="UP000824062"/>
    </source>
</evidence>
<dbReference type="PRINTS" id="PR00781">
    <property type="entry name" value="LIPOSIGPTASE"/>
</dbReference>
<name>A0A9D2EXX6_9ACTN</name>
<evidence type="ECO:0000256" key="11">
    <source>
        <dbReference type="RuleBase" id="RU004181"/>
    </source>
</evidence>
<comment type="similarity">
    <text evidence="1 9 11">Belongs to the peptidase A8 family.</text>
</comment>
<dbReference type="PROSITE" id="PS00855">
    <property type="entry name" value="SPASE_II"/>
    <property type="match status" value="1"/>
</dbReference>
<dbReference type="AlphaFoldDB" id="A0A9D2EXX6"/>
<feature type="transmembrane region" description="Helical" evidence="9">
    <location>
        <begin position="135"/>
        <end position="156"/>
    </location>
</feature>
<dbReference type="EC" id="3.4.23.36" evidence="9"/>
<protein>
    <recommendedName>
        <fullName evidence="9">Lipoprotein signal peptidase</fullName>
        <ecNumber evidence="9">3.4.23.36</ecNumber>
    </recommendedName>
    <alternativeName>
        <fullName evidence="9">Prolipoprotein signal peptidase</fullName>
    </alternativeName>
    <alternativeName>
        <fullName evidence="9">Signal peptidase II</fullName>
        <shortName evidence="9">SPase II</shortName>
    </alternativeName>
</protein>
<accession>A0A9D2EXX6</accession>
<organism evidence="12 13">
    <name type="scientific">Candidatus Olsenella pullistercoris</name>
    <dbReference type="NCBI Taxonomy" id="2838712"/>
    <lineage>
        <taxon>Bacteria</taxon>
        <taxon>Bacillati</taxon>
        <taxon>Actinomycetota</taxon>
        <taxon>Coriobacteriia</taxon>
        <taxon>Coriobacteriales</taxon>
        <taxon>Atopobiaceae</taxon>
        <taxon>Olsenella</taxon>
    </lineage>
</organism>
<comment type="catalytic activity">
    <reaction evidence="9 10">
        <text>Release of signal peptides from bacterial membrane prolipoproteins. Hydrolyzes -Xaa-Yaa-Zaa-|-(S,diacylglyceryl)Cys-, in which Xaa is hydrophobic (preferably Leu), and Yaa (Ala or Ser) and Zaa (Gly or Ala) have small, neutral side chains.</text>
        <dbReference type="EC" id="3.4.23.36"/>
    </reaction>
</comment>
<evidence type="ECO:0000256" key="9">
    <source>
        <dbReference type="HAMAP-Rule" id="MF_00161"/>
    </source>
</evidence>
<feature type="active site" evidence="9">
    <location>
        <position position="141"/>
    </location>
</feature>
<evidence type="ECO:0000256" key="7">
    <source>
        <dbReference type="ARBA" id="ARBA00022989"/>
    </source>
</evidence>
<evidence type="ECO:0000256" key="6">
    <source>
        <dbReference type="ARBA" id="ARBA00022801"/>
    </source>
</evidence>
<gene>
    <name evidence="9 12" type="primary">lspA</name>
    <name evidence="12" type="ORF">IAA19_00815</name>
</gene>
<dbReference type="EMBL" id="DXBM01000010">
    <property type="protein sequence ID" value="HIZ45555.1"/>
    <property type="molecule type" value="Genomic_DNA"/>
</dbReference>
<dbReference type="InterPro" id="IPR001872">
    <property type="entry name" value="Peptidase_A8"/>
</dbReference>
<sequence length="170" mass="17908">MASSDLRRARLARLALFVLVAAAVVLLDQLSKAAARAELVPGEPVTLIPGVIDLSLIYNTGAAFSLGEGAGPLFVFIAAVICGAGLWVAWRRPDVPMPLLLTVACVAGGGVGNAIDRVALGAVTDFFKTTFMDFAIFNVADIFVTCGVPIALVLWWRWDVEHERAAAAGE</sequence>
<reference evidence="12" key="2">
    <citation type="submission" date="2021-04" db="EMBL/GenBank/DDBJ databases">
        <authorList>
            <person name="Gilroy R."/>
        </authorList>
    </citation>
    <scope>NUCLEOTIDE SEQUENCE</scope>
    <source>
        <strain evidence="12">ChiHjej12B11-14209</strain>
    </source>
</reference>
<feature type="transmembrane region" description="Helical" evidence="9">
    <location>
        <begin position="97"/>
        <end position="115"/>
    </location>
</feature>
<evidence type="ECO:0000256" key="2">
    <source>
        <dbReference type="ARBA" id="ARBA00022475"/>
    </source>
</evidence>
<comment type="caution">
    <text evidence="12">The sequence shown here is derived from an EMBL/GenBank/DDBJ whole genome shotgun (WGS) entry which is preliminary data.</text>
</comment>
<dbReference type="HAMAP" id="MF_00161">
    <property type="entry name" value="LspA"/>
    <property type="match status" value="1"/>
</dbReference>
<reference evidence="12" key="1">
    <citation type="journal article" date="2021" name="PeerJ">
        <title>Extensive microbial diversity within the chicken gut microbiome revealed by metagenomics and culture.</title>
        <authorList>
            <person name="Gilroy R."/>
            <person name="Ravi A."/>
            <person name="Getino M."/>
            <person name="Pursley I."/>
            <person name="Horton D.L."/>
            <person name="Alikhan N.F."/>
            <person name="Baker D."/>
            <person name="Gharbi K."/>
            <person name="Hall N."/>
            <person name="Watson M."/>
            <person name="Adriaenssens E.M."/>
            <person name="Foster-Nyarko E."/>
            <person name="Jarju S."/>
            <person name="Secka A."/>
            <person name="Antonio M."/>
            <person name="Oren A."/>
            <person name="Chaudhuri R.R."/>
            <person name="La Ragione R."/>
            <person name="Hildebrand F."/>
            <person name="Pallen M.J."/>
        </authorList>
    </citation>
    <scope>NUCLEOTIDE SEQUENCE</scope>
    <source>
        <strain evidence="12">ChiHjej12B11-14209</strain>
    </source>
</reference>
<dbReference type="Pfam" id="PF01252">
    <property type="entry name" value="Peptidase_A8"/>
    <property type="match status" value="1"/>
</dbReference>
<keyword evidence="4 9" id="KW-0812">Transmembrane</keyword>
<evidence type="ECO:0000256" key="1">
    <source>
        <dbReference type="ARBA" id="ARBA00006139"/>
    </source>
</evidence>
<dbReference type="GO" id="GO:0006508">
    <property type="term" value="P:proteolysis"/>
    <property type="evidence" value="ECO:0007669"/>
    <property type="project" value="UniProtKB-KW"/>
</dbReference>
<dbReference type="PANTHER" id="PTHR33695">
    <property type="entry name" value="LIPOPROTEIN SIGNAL PEPTIDASE"/>
    <property type="match status" value="1"/>
</dbReference>
<evidence type="ECO:0000256" key="5">
    <source>
        <dbReference type="ARBA" id="ARBA00022750"/>
    </source>
</evidence>
<keyword evidence="7 9" id="KW-1133">Transmembrane helix</keyword>
<comment type="function">
    <text evidence="9 10">This protein specifically catalyzes the removal of signal peptides from prolipoproteins.</text>
</comment>
<evidence type="ECO:0000256" key="10">
    <source>
        <dbReference type="RuleBase" id="RU000594"/>
    </source>
</evidence>
<keyword evidence="3 9" id="KW-0645">Protease</keyword>
<proteinExistence type="inferred from homology"/>
<evidence type="ECO:0000256" key="4">
    <source>
        <dbReference type="ARBA" id="ARBA00022692"/>
    </source>
</evidence>
<dbReference type="NCBIfam" id="TIGR00077">
    <property type="entry name" value="lspA"/>
    <property type="match status" value="1"/>
</dbReference>
<comment type="subcellular location">
    <subcellularLocation>
        <location evidence="9">Cell membrane</location>
        <topology evidence="9">Multi-pass membrane protein</topology>
    </subcellularLocation>
</comment>
<dbReference type="GO" id="GO:0005886">
    <property type="term" value="C:plasma membrane"/>
    <property type="evidence" value="ECO:0007669"/>
    <property type="project" value="UniProtKB-SubCell"/>
</dbReference>
<keyword evidence="2 9" id="KW-1003">Cell membrane</keyword>
<evidence type="ECO:0000256" key="8">
    <source>
        <dbReference type="ARBA" id="ARBA00023136"/>
    </source>
</evidence>
<feature type="transmembrane region" description="Helical" evidence="9">
    <location>
        <begin position="70"/>
        <end position="90"/>
    </location>
</feature>
<keyword evidence="5 9" id="KW-0064">Aspartyl protease</keyword>
<comment type="caution">
    <text evidence="9">Lacks conserved residue(s) required for the propagation of feature annotation.</text>
</comment>
<evidence type="ECO:0000313" key="12">
    <source>
        <dbReference type="EMBL" id="HIZ45555.1"/>
    </source>
</evidence>
<keyword evidence="8 9" id="KW-0472">Membrane</keyword>
<dbReference type="PANTHER" id="PTHR33695:SF1">
    <property type="entry name" value="LIPOPROTEIN SIGNAL PEPTIDASE"/>
    <property type="match status" value="1"/>
</dbReference>
<keyword evidence="6 9" id="KW-0378">Hydrolase</keyword>
<dbReference type="Proteomes" id="UP000824062">
    <property type="component" value="Unassembled WGS sequence"/>
</dbReference>
<dbReference type="GO" id="GO:0004190">
    <property type="term" value="F:aspartic-type endopeptidase activity"/>
    <property type="evidence" value="ECO:0007669"/>
    <property type="project" value="UniProtKB-UniRule"/>
</dbReference>
<evidence type="ECO:0000256" key="3">
    <source>
        <dbReference type="ARBA" id="ARBA00022670"/>
    </source>
</evidence>